<name>A0AAI9ZL38_9PEZI</name>
<dbReference type="RefSeq" id="XP_060441234.1">
    <property type="nucleotide sequence ID" value="XM_060581365.1"/>
</dbReference>
<dbReference type="GeneID" id="85466227"/>
<dbReference type="EMBL" id="JAHMHQ010000021">
    <property type="protein sequence ID" value="KAK1625239.1"/>
    <property type="molecule type" value="Genomic_DNA"/>
</dbReference>
<accession>A0AAI9ZL38</accession>
<organism evidence="2 3">
    <name type="scientific">Colletotrichum phormii</name>
    <dbReference type="NCBI Taxonomy" id="359342"/>
    <lineage>
        <taxon>Eukaryota</taxon>
        <taxon>Fungi</taxon>
        <taxon>Dikarya</taxon>
        <taxon>Ascomycota</taxon>
        <taxon>Pezizomycotina</taxon>
        <taxon>Sordariomycetes</taxon>
        <taxon>Hypocreomycetidae</taxon>
        <taxon>Glomerellales</taxon>
        <taxon>Glomerellaceae</taxon>
        <taxon>Colletotrichum</taxon>
        <taxon>Colletotrichum acutatum species complex</taxon>
    </lineage>
</organism>
<reference evidence="2" key="1">
    <citation type="submission" date="2021-06" db="EMBL/GenBank/DDBJ databases">
        <title>Comparative genomics, transcriptomics and evolutionary studies reveal genomic signatures of adaptation to plant cell wall in hemibiotrophic fungi.</title>
        <authorList>
            <consortium name="DOE Joint Genome Institute"/>
            <person name="Baroncelli R."/>
            <person name="Diaz J.F."/>
            <person name="Benocci T."/>
            <person name="Peng M."/>
            <person name="Battaglia E."/>
            <person name="Haridas S."/>
            <person name="Andreopoulos W."/>
            <person name="Labutti K."/>
            <person name="Pangilinan J."/>
            <person name="Floch G.L."/>
            <person name="Makela M.R."/>
            <person name="Henrissat B."/>
            <person name="Grigoriev I.V."/>
            <person name="Crouch J.A."/>
            <person name="De Vries R.P."/>
            <person name="Sukno S.A."/>
            <person name="Thon M.R."/>
        </authorList>
    </citation>
    <scope>NUCLEOTIDE SEQUENCE</scope>
    <source>
        <strain evidence="2">CBS 102054</strain>
    </source>
</reference>
<dbReference type="AlphaFoldDB" id="A0AAI9ZL38"/>
<keyword evidence="3" id="KW-1185">Reference proteome</keyword>
<dbReference type="Proteomes" id="UP001243989">
    <property type="component" value="Unassembled WGS sequence"/>
</dbReference>
<protein>
    <submittedName>
        <fullName evidence="2">Uncharacterized protein</fullName>
    </submittedName>
</protein>
<proteinExistence type="predicted"/>
<feature type="region of interest" description="Disordered" evidence="1">
    <location>
        <begin position="1"/>
        <end position="23"/>
    </location>
</feature>
<gene>
    <name evidence="2" type="ORF">BDP81DRAFT_100710</name>
</gene>
<evidence type="ECO:0000313" key="3">
    <source>
        <dbReference type="Proteomes" id="UP001243989"/>
    </source>
</evidence>
<sequence length="256" mass="28643">MIPSCQGSDTPRRRLSPEKTSTAGTRVLLGMEAKGPRLTIEWMLGSQAMIVARNSKVVPYGVRSAPAKSRDKLESMERFLRLAPASLVEYADGETDGSRLPSSDSFSVGVPHTPIPSSSSNCSTAQASPNWPVLRDHKILVWVVDVAWGWRRKLSQRAGSVIPASRTKERFERYERKRTIAETTCLTGKCPPPIKSRTTKTKCGSWRNIQAGKAFERSEWRASSDGRVLARSFHQHLAPPLYLGTRSWFLCHYWLS</sequence>
<evidence type="ECO:0000256" key="1">
    <source>
        <dbReference type="SAM" id="MobiDB-lite"/>
    </source>
</evidence>
<comment type="caution">
    <text evidence="2">The sequence shown here is derived from an EMBL/GenBank/DDBJ whole genome shotgun (WGS) entry which is preliminary data.</text>
</comment>
<evidence type="ECO:0000313" key="2">
    <source>
        <dbReference type="EMBL" id="KAK1625239.1"/>
    </source>
</evidence>